<reference evidence="12 13" key="1">
    <citation type="submission" date="2023-10" db="EMBL/GenBank/DDBJ databases">
        <title>Chromosome-scale genome assembly provides insights into flower coloration mechanisms of Canna indica.</title>
        <authorList>
            <person name="Li C."/>
        </authorList>
    </citation>
    <scope>NUCLEOTIDE SEQUENCE [LARGE SCALE GENOMIC DNA]</scope>
    <source>
        <tissue evidence="12">Flower</tissue>
    </source>
</reference>
<sequence length="205" mass="23520">MQELVDECKTFYFGGHETTAVALSWTLFLLAMYPRWQSAVREEVMEASNGCSLDLDMLSKLTKMEWVWNEVTRLYPPSPNLQRQAREYIHMGGMVIAKGTNMWVDLVGMHHDPELWGDHVNEFRPERFEHDIHGGCKCRMGFASFEIGGRICIGRNMSSLEYKILLSLILTKFNVSISPSYKHSPEVMLILRPSNGVHLILNSLL</sequence>
<dbReference type="PRINTS" id="PR00463">
    <property type="entry name" value="EP450I"/>
</dbReference>
<dbReference type="PRINTS" id="PR00385">
    <property type="entry name" value="P450"/>
</dbReference>
<dbReference type="Proteomes" id="UP001327560">
    <property type="component" value="Chromosome 7"/>
</dbReference>
<evidence type="ECO:0000256" key="9">
    <source>
        <dbReference type="ARBA" id="ARBA00023033"/>
    </source>
</evidence>
<keyword evidence="6" id="KW-1133">Transmembrane helix</keyword>
<protein>
    <submittedName>
        <fullName evidence="12">Cytokinin hydroxylase</fullName>
    </submittedName>
</protein>
<gene>
    <name evidence="12" type="ORF">Cni_G22085</name>
</gene>
<dbReference type="SUPFAM" id="SSF48264">
    <property type="entry name" value="Cytochrome P450"/>
    <property type="match status" value="1"/>
</dbReference>
<dbReference type="Pfam" id="PF00067">
    <property type="entry name" value="p450"/>
    <property type="match status" value="1"/>
</dbReference>
<comment type="similarity">
    <text evidence="2">Belongs to the cytochrome P450 family.</text>
</comment>
<dbReference type="GO" id="GO:0005506">
    <property type="term" value="F:iron ion binding"/>
    <property type="evidence" value="ECO:0007669"/>
    <property type="project" value="InterPro"/>
</dbReference>
<evidence type="ECO:0000256" key="10">
    <source>
        <dbReference type="ARBA" id="ARBA00023136"/>
    </source>
</evidence>
<dbReference type="GO" id="GO:0004497">
    <property type="term" value="F:monooxygenase activity"/>
    <property type="evidence" value="ECO:0007669"/>
    <property type="project" value="UniProtKB-KW"/>
</dbReference>
<keyword evidence="9" id="KW-0503">Monooxygenase</keyword>
<dbReference type="EMBL" id="CP136896">
    <property type="protein sequence ID" value="WOL13315.1"/>
    <property type="molecule type" value="Genomic_DNA"/>
</dbReference>
<dbReference type="InterPro" id="IPR036396">
    <property type="entry name" value="Cyt_P450_sf"/>
</dbReference>
<keyword evidence="5 11" id="KW-0479">Metal-binding</keyword>
<evidence type="ECO:0000313" key="13">
    <source>
        <dbReference type="Proteomes" id="UP001327560"/>
    </source>
</evidence>
<organism evidence="12 13">
    <name type="scientific">Canna indica</name>
    <name type="common">Indian-shot</name>
    <dbReference type="NCBI Taxonomy" id="4628"/>
    <lineage>
        <taxon>Eukaryota</taxon>
        <taxon>Viridiplantae</taxon>
        <taxon>Streptophyta</taxon>
        <taxon>Embryophyta</taxon>
        <taxon>Tracheophyta</taxon>
        <taxon>Spermatophyta</taxon>
        <taxon>Magnoliopsida</taxon>
        <taxon>Liliopsida</taxon>
        <taxon>Zingiberales</taxon>
        <taxon>Cannaceae</taxon>
        <taxon>Canna</taxon>
    </lineage>
</organism>
<evidence type="ECO:0000256" key="1">
    <source>
        <dbReference type="ARBA" id="ARBA00004370"/>
    </source>
</evidence>
<keyword evidence="8 11" id="KW-0408">Iron</keyword>
<evidence type="ECO:0000256" key="5">
    <source>
        <dbReference type="ARBA" id="ARBA00022723"/>
    </source>
</evidence>
<proteinExistence type="inferred from homology"/>
<name>A0AAQ3KR99_9LILI</name>
<evidence type="ECO:0000256" key="2">
    <source>
        <dbReference type="ARBA" id="ARBA00010617"/>
    </source>
</evidence>
<comment type="cofactor">
    <cofactor evidence="11">
        <name>heme</name>
        <dbReference type="ChEBI" id="CHEBI:30413"/>
    </cofactor>
</comment>
<evidence type="ECO:0000313" key="12">
    <source>
        <dbReference type="EMBL" id="WOL13315.1"/>
    </source>
</evidence>
<evidence type="ECO:0000256" key="8">
    <source>
        <dbReference type="ARBA" id="ARBA00023004"/>
    </source>
</evidence>
<dbReference type="GO" id="GO:0016020">
    <property type="term" value="C:membrane"/>
    <property type="evidence" value="ECO:0007669"/>
    <property type="project" value="UniProtKB-SubCell"/>
</dbReference>
<evidence type="ECO:0000256" key="11">
    <source>
        <dbReference type="PIRSR" id="PIRSR602401-1"/>
    </source>
</evidence>
<keyword evidence="7" id="KW-0560">Oxidoreductase</keyword>
<evidence type="ECO:0000256" key="3">
    <source>
        <dbReference type="ARBA" id="ARBA00022617"/>
    </source>
</evidence>
<dbReference type="InterPro" id="IPR001128">
    <property type="entry name" value="Cyt_P450"/>
</dbReference>
<accession>A0AAQ3KR99</accession>
<dbReference type="PANTHER" id="PTHR24282:SF15">
    <property type="entry name" value="CYTOCHROME P450, FAMILY 715, SUBFAMILY A, POLYPEPTIDE 1"/>
    <property type="match status" value="1"/>
</dbReference>
<evidence type="ECO:0000256" key="4">
    <source>
        <dbReference type="ARBA" id="ARBA00022692"/>
    </source>
</evidence>
<dbReference type="AlphaFoldDB" id="A0AAQ3KR99"/>
<dbReference type="InterPro" id="IPR050665">
    <property type="entry name" value="Cytochrome_P450_Monooxygen"/>
</dbReference>
<dbReference type="Gene3D" id="1.10.630.10">
    <property type="entry name" value="Cytochrome P450"/>
    <property type="match status" value="1"/>
</dbReference>
<keyword evidence="13" id="KW-1185">Reference proteome</keyword>
<dbReference type="GO" id="GO:0006629">
    <property type="term" value="P:lipid metabolic process"/>
    <property type="evidence" value="ECO:0007669"/>
    <property type="project" value="UniProtKB-ARBA"/>
</dbReference>
<keyword evidence="3 11" id="KW-0349">Heme</keyword>
<dbReference type="InterPro" id="IPR002401">
    <property type="entry name" value="Cyt_P450_E_grp-I"/>
</dbReference>
<feature type="binding site" description="axial binding residue" evidence="11">
    <location>
        <position position="152"/>
    </location>
    <ligand>
        <name>heme</name>
        <dbReference type="ChEBI" id="CHEBI:30413"/>
    </ligand>
    <ligandPart>
        <name>Fe</name>
        <dbReference type="ChEBI" id="CHEBI:18248"/>
    </ligandPart>
</feature>
<evidence type="ECO:0000256" key="6">
    <source>
        <dbReference type="ARBA" id="ARBA00022989"/>
    </source>
</evidence>
<dbReference type="PANTHER" id="PTHR24282">
    <property type="entry name" value="CYTOCHROME P450 FAMILY MEMBER"/>
    <property type="match status" value="1"/>
</dbReference>
<keyword evidence="4" id="KW-0812">Transmembrane</keyword>
<keyword evidence="10" id="KW-0472">Membrane</keyword>
<comment type="subcellular location">
    <subcellularLocation>
        <location evidence="1">Membrane</location>
    </subcellularLocation>
</comment>
<dbReference type="GO" id="GO:0020037">
    <property type="term" value="F:heme binding"/>
    <property type="evidence" value="ECO:0007669"/>
    <property type="project" value="InterPro"/>
</dbReference>
<evidence type="ECO:0000256" key="7">
    <source>
        <dbReference type="ARBA" id="ARBA00023002"/>
    </source>
</evidence>
<dbReference type="GO" id="GO:0016705">
    <property type="term" value="F:oxidoreductase activity, acting on paired donors, with incorporation or reduction of molecular oxygen"/>
    <property type="evidence" value="ECO:0007669"/>
    <property type="project" value="InterPro"/>
</dbReference>